<dbReference type="OrthoDB" id="3257409at2759"/>
<reference evidence="2" key="1">
    <citation type="submission" date="2020-05" db="EMBL/GenBank/DDBJ databases">
        <title>Mycena genomes resolve the evolution of fungal bioluminescence.</title>
        <authorList>
            <person name="Tsai I.J."/>
        </authorList>
    </citation>
    <scope>NUCLEOTIDE SEQUENCE</scope>
    <source>
        <strain evidence="2">160909Yilan</strain>
    </source>
</reference>
<organism evidence="2 3">
    <name type="scientific">Mycena sanguinolenta</name>
    <dbReference type="NCBI Taxonomy" id="230812"/>
    <lineage>
        <taxon>Eukaryota</taxon>
        <taxon>Fungi</taxon>
        <taxon>Dikarya</taxon>
        <taxon>Basidiomycota</taxon>
        <taxon>Agaricomycotina</taxon>
        <taxon>Agaricomycetes</taxon>
        <taxon>Agaricomycetidae</taxon>
        <taxon>Agaricales</taxon>
        <taxon>Marasmiineae</taxon>
        <taxon>Mycenaceae</taxon>
        <taxon>Mycena</taxon>
    </lineage>
</organism>
<dbReference type="AlphaFoldDB" id="A0A8H7DK49"/>
<evidence type="ECO:0008006" key="4">
    <source>
        <dbReference type="Google" id="ProtNLM"/>
    </source>
</evidence>
<dbReference type="InterPro" id="IPR004242">
    <property type="entry name" value="Transposase_21"/>
</dbReference>
<evidence type="ECO:0000313" key="2">
    <source>
        <dbReference type="EMBL" id="KAF7374216.1"/>
    </source>
</evidence>
<dbReference type="PANTHER" id="PTHR46579">
    <property type="entry name" value="F5/8 TYPE C DOMAIN-CONTAINING PROTEIN-RELATED"/>
    <property type="match status" value="1"/>
</dbReference>
<comment type="caution">
    <text evidence="2">The sequence shown here is derived from an EMBL/GenBank/DDBJ whole genome shotgun (WGS) entry which is preliminary data.</text>
</comment>
<name>A0A8H7DK49_9AGAR</name>
<dbReference type="Pfam" id="PF02992">
    <property type="entry name" value="Transposase_21"/>
    <property type="match status" value="1"/>
</dbReference>
<proteinExistence type="predicted"/>
<accession>A0A8H7DK49</accession>
<dbReference type="PANTHER" id="PTHR46579:SF1">
    <property type="entry name" value="F5_8 TYPE C DOMAIN-CONTAINING PROTEIN"/>
    <property type="match status" value="1"/>
</dbReference>
<evidence type="ECO:0000256" key="1">
    <source>
        <dbReference type="SAM" id="MobiDB-lite"/>
    </source>
</evidence>
<sequence length="782" mass="88190">MSGCRPKENANIVGPCWPVPTPPTSPKYPSRQRRIFAPSSEADPIPLSFATGPSHIGNDDDDEVFDPAESPTPMSVNLGPESDSFFAAEQPEDEDEDVGEPDLHSDEEEGFESENEDEDLIPEDSDGEDSDNDADIFDWDSFIPPNAGLAAWDKLGAEYEAEAATAHKLSEYDLAICRAFSFKVQANMTDRAFKMAPHAFPQTPPLPKLDALRARINFLAGFKPEIYDCCPNSCLNLVSEPTAKARKKFTYIPVIPRLVAFAANREIAEKRQYRAQHQHTRGSTSDVFDGAHYRSLLGRFVEMAGKTYPHKYFSDPRDVALGASWDGFASFKRRKKTAWPLILFDYDLPPEIRFHLAFILALGVIPGPNKPKDSDSFLYPFTAFNPIVDRAWPTLAYLGLPSVYLCLPGYTYVYHSKYTEELLRLAAGVRAFDILTGEIFALRAYLILVFGDIPAVSMFMRMKGHNGFSPCRMCKIIGLRIPNSRNTTHYVPLDRSCHPSVAADASAVHVYDGGNLPMRTQSEIISQGRPVESAPTTAASERLAKSTGVKGVSILSHLGSLSFPGSFPYDFMHLIWENLLKNLILLWTGEFKGLDAGREDYELSKTVWEAIGVRTASAFDTIPRQMWSFWAIYLGPVLLRRRFKKAKYFTHFIELVRLLNICLQFEISDDEIEEVRVGFINWVRVYEDIYFQYDPDRLSTCPLTVHALLHIAPSIKFCGPVWCYWAFPMERFCGSIQPGIRSRRFPWASMDRYVFELAQLTQIKTVYNLGAELSLRDPPTQT</sequence>
<feature type="compositionally biased region" description="Acidic residues" evidence="1">
    <location>
        <begin position="90"/>
        <end position="136"/>
    </location>
</feature>
<protein>
    <recommendedName>
        <fullName evidence="4">Transposase family Tnp2 protein</fullName>
    </recommendedName>
</protein>
<keyword evidence="3" id="KW-1185">Reference proteome</keyword>
<evidence type="ECO:0000313" key="3">
    <source>
        <dbReference type="Proteomes" id="UP000623467"/>
    </source>
</evidence>
<dbReference type="EMBL" id="JACAZH010000002">
    <property type="protein sequence ID" value="KAF7374216.1"/>
    <property type="molecule type" value="Genomic_DNA"/>
</dbReference>
<gene>
    <name evidence="2" type="ORF">MSAN_00303900</name>
</gene>
<feature type="compositionally biased region" description="Pro residues" evidence="1">
    <location>
        <begin position="17"/>
        <end position="26"/>
    </location>
</feature>
<dbReference type="Proteomes" id="UP000623467">
    <property type="component" value="Unassembled WGS sequence"/>
</dbReference>
<feature type="region of interest" description="Disordered" evidence="1">
    <location>
        <begin position="1"/>
        <end position="136"/>
    </location>
</feature>